<comment type="similarity">
    <text evidence="1 5">Belongs to the 5-formyltetrahydrofolate cyclo-ligase family.</text>
</comment>
<keyword evidence="2 4" id="KW-0547">Nucleotide-binding</keyword>
<protein>
    <recommendedName>
        <fullName evidence="5">5-formyltetrahydrofolate cyclo-ligase</fullName>
        <ecNumber evidence="5">6.3.3.2</ecNumber>
    </recommendedName>
</protein>
<dbReference type="GO" id="GO:0009396">
    <property type="term" value="P:folic acid-containing compound biosynthetic process"/>
    <property type="evidence" value="ECO:0007669"/>
    <property type="project" value="TreeGrafter"/>
</dbReference>
<gene>
    <name evidence="6" type="ORF">SAMN06893096_107134</name>
</gene>
<dbReference type="PANTHER" id="PTHR23407:SF1">
    <property type="entry name" value="5-FORMYLTETRAHYDROFOLATE CYCLO-LIGASE"/>
    <property type="match status" value="1"/>
</dbReference>
<reference evidence="7" key="1">
    <citation type="submission" date="2017-06" db="EMBL/GenBank/DDBJ databases">
        <authorList>
            <person name="Varghese N."/>
            <person name="Submissions S."/>
        </authorList>
    </citation>
    <scope>NUCLEOTIDE SEQUENCE [LARGE SCALE GENOMIC DNA]</scope>
    <source>
        <strain evidence="7">DSM 46839</strain>
    </source>
</reference>
<dbReference type="InterPro" id="IPR024185">
    <property type="entry name" value="FTHF_cligase-like_sf"/>
</dbReference>
<dbReference type="AlphaFoldDB" id="A0A239GZE3"/>
<dbReference type="PIRSF" id="PIRSF006806">
    <property type="entry name" value="FTHF_cligase"/>
    <property type="match status" value="1"/>
</dbReference>
<feature type="binding site" evidence="4">
    <location>
        <position position="60"/>
    </location>
    <ligand>
        <name>substrate</name>
    </ligand>
</feature>
<dbReference type="EC" id="6.3.3.2" evidence="5"/>
<evidence type="ECO:0000256" key="4">
    <source>
        <dbReference type="PIRSR" id="PIRSR006806-1"/>
    </source>
</evidence>
<organism evidence="6 7">
    <name type="scientific">Geodermatophilus pulveris</name>
    <dbReference type="NCBI Taxonomy" id="1564159"/>
    <lineage>
        <taxon>Bacteria</taxon>
        <taxon>Bacillati</taxon>
        <taxon>Actinomycetota</taxon>
        <taxon>Actinomycetes</taxon>
        <taxon>Geodermatophilales</taxon>
        <taxon>Geodermatophilaceae</taxon>
        <taxon>Geodermatophilus</taxon>
    </lineage>
</organism>
<feature type="binding site" evidence="4">
    <location>
        <position position="55"/>
    </location>
    <ligand>
        <name>substrate</name>
    </ligand>
</feature>
<proteinExistence type="inferred from homology"/>
<keyword evidence="3 4" id="KW-0067">ATP-binding</keyword>
<dbReference type="PANTHER" id="PTHR23407">
    <property type="entry name" value="ATPASE INHIBITOR/5-FORMYLTETRAHYDROFOLATE CYCLO-LIGASE"/>
    <property type="match status" value="1"/>
</dbReference>
<comment type="cofactor">
    <cofactor evidence="5">
        <name>Mg(2+)</name>
        <dbReference type="ChEBI" id="CHEBI:18420"/>
    </cofactor>
</comment>
<evidence type="ECO:0000256" key="2">
    <source>
        <dbReference type="ARBA" id="ARBA00022741"/>
    </source>
</evidence>
<evidence type="ECO:0000256" key="3">
    <source>
        <dbReference type="ARBA" id="ARBA00022840"/>
    </source>
</evidence>
<evidence type="ECO:0000256" key="5">
    <source>
        <dbReference type="RuleBase" id="RU361279"/>
    </source>
</evidence>
<dbReference type="Gene3D" id="3.40.50.10420">
    <property type="entry name" value="NagB/RpiA/CoA transferase-like"/>
    <property type="match status" value="1"/>
</dbReference>
<feature type="binding site" evidence="4">
    <location>
        <begin position="137"/>
        <end position="145"/>
    </location>
    <ligand>
        <name>ATP</name>
        <dbReference type="ChEBI" id="CHEBI:30616"/>
    </ligand>
</feature>
<evidence type="ECO:0000256" key="1">
    <source>
        <dbReference type="ARBA" id="ARBA00010638"/>
    </source>
</evidence>
<dbReference type="GO" id="GO:0035999">
    <property type="term" value="P:tetrahydrofolate interconversion"/>
    <property type="evidence" value="ECO:0007669"/>
    <property type="project" value="TreeGrafter"/>
</dbReference>
<dbReference type="NCBIfam" id="TIGR02727">
    <property type="entry name" value="MTHFS_bact"/>
    <property type="match status" value="1"/>
</dbReference>
<name>A0A239GZE3_9ACTN</name>
<dbReference type="GO" id="GO:0030272">
    <property type="term" value="F:5-formyltetrahydrofolate cyclo-ligase activity"/>
    <property type="evidence" value="ECO:0007669"/>
    <property type="project" value="UniProtKB-EC"/>
</dbReference>
<dbReference type="InterPro" id="IPR037171">
    <property type="entry name" value="NagB/RpiA_transferase-like"/>
</dbReference>
<dbReference type="OrthoDB" id="3242798at2"/>
<comment type="catalytic activity">
    <reaction evidence="5">
        <text>(6S)-5-formyl-5,6,7,8-tetrahydrofolate + ATP = (6R)-5,10-methenyltetrahydrofolate + ADP + phosphate</text>
        <dbReference type="Rhea" id="RHEA:10488"/>
        <dbReference type="ChEBI" id="CHEBI:30616"/>
        <dbReference type="ChEBI" id="CHEBI:43474"/>
        <dbReference type="ChEBI" id="CHEBI:57455"/>
        <dbReference type="ChEBI" id="CHEBI:57457"/>
        <dbReference type="ChEBI" id="CHEBI:456216"/>
        <dbReference type="EC" id="6.3.3.2"/>
    </reaction>
</comment>
<evidence type="ECO:0000313" key="6">
    <source>
        <dbReference type="EMBL" id="SNS74510.1"/>
    </source>
</evidence>
<feature type="binding site" evidence="4">
    <location>
        <begin position="11"/>
        <end position="15"/>
    </location>
    <ligand>
        <name>ATP</name>
        <dbReference type="ChEBI" id="CHEBI:30616"/>
    </ligand>
</feature>
<dbReference type="InterPro" id="IPR002698">
    <property type="entry name" value="FTHF_cligase"/>
</dbReference>
<sequence>MTPADDVTETKVALRTRFLAHREARPADERAAAGASVATALLRGLAGARTLAAFVPDPSEPGAGRLPAAFTQLRARVLLPVVPRGGRELTWAVDTGRLAPGRYGLLEPVGPRLGPTAIGTAEIVVVPAVAVDRTGVRLGRGGGWYDRALRHVRPDARLVALVFDDELVDELPVEPHDQRVTDVVTPRGGWQALPAGH</sequence>
<keyword evidence="7" id="KW-1185">Reference proteome</keyword>
<keyword evidence="5" id="KW-0479">Metal-binding</keyword>
<dbReference type="EMBL" id="FZOO01000007">
    <property type="protein sequence ID" value="SNS74510.1"/>
    <property type="molecule type" value="Genomic_DNA"/>
</dbReference>
<dbReference type="Pfam" id="PF01812">
    <property type="entry name" value="5-FTHF_cyc-lig"/>
    <property type="match status" value="1"/>
</dbReference>
<evidence type="ECO:0000313" key="7">
    <source>
        <dbReference type="Proteomes" id="UP000198373"/>
    </source>
</evidence>
<accession>A0A239GZE3</accession>
<dbReference type="GO" id="GO:0005524">
    <property type="term" value="F:ATP binding"/>
    <property type="evidence" value="ECO:0007669"/>
    <property type="project" value="UniProtKB-KW"/>
</dbReference>
<dbReference type="Proteomes" id="UP000198373">
    <property type="component" value="Unassembled WGS sequence"/>
</dbReference>
<keyword evidence="6" id="KW-0436">Ligase</keyword>
<dbReference type="GO" id="GO:0046872">
    <property type="term" value="F:metal ion binding"/>
    <property type="evidence" value="ECO:0007669"/>
    <property type="project" value="UniProtKB-KW"/>
</dbReference>
<dbReference type="SUPFAM" id="SSF100950">
    <property type="entry name" value="NagB/RpiA/CoA transferase-like"/>
    <property type="match status" value="1"/>
</dbReference>
<dbReference type="RefSeq" id="WP_089306398.1">
    <property type="nucleotide sequence ID" value="NZ_FZOO01000007.1"/>
</dbReference>
<keyword evidence="5" id="KW-0460">Magnesium</keyword>